<dbReference type="EMBL" id="SRHE01000125">
    <property type="protein sequence ID" value="TWW10017.1"/>
    <property type="molecule type" value="Genomic_DNA"/>
</dbReference>
<organism evidence="3 4">
    <name type="scientific">Planctomyces bekefii</name>
    <dbReference type="NCBI Taxonomy" id="1653850"/>
    <lineage>
        <taxon>Bacteria</taxon>
        <taxon>Pseudomonadati</taxon>
        <taxon>Planctomycetota</taxon>
        <taxon>Planctomycetia</taxon>
        <taxon>Planctomycetales</taxon>
        <taxon>Planctomycetaceae</taxon>
        <taxon>Planctomyces</taxon>
    </lineage>
</organism>
<dbReference type="AlphaFoldDB" id="A0A5C6M721"/>
<feature type="region of interest" description="Disordered" evidence="1">
    <location>
        <begin position="1"/>
        <end position="23"/>
    </location>
</feature>
<proteinExistence type="predicted"/>
<evidence type="ECO:0000256" key="2">
    <source>
        <dbReference type="SAM" id="Phobius"/>
    </source>
</evidence>
<protein>
    <submittedName>
        <fullName evidence="3">Uncharacterized protein</fullName>
    </submittedName>
</protein>
<reference evidence="3 4" key="1">
    <citation type="submission" date="2019-08" db="EMBL/GenBank/DDBJ databases">
        <title>100 year-old enigma solved: identification of Planctomyces bekefii, the type genus and species of the phylum Planctomycetes.</title>
        <authorList>
            <person name="Svetlana D.N."/>
            <person name="Overmann J."/>
        </authorList>
    </citation>
    <scope>NUCLEOTIDE SEQUENCE [LARGE SCALE GENOMIC DNA]</scope>
    <source>
        <strain evidence="3">Phe10_nw2017</strain>
    </source>
</reference>
<accession>A0A5C6M721</accession>
<feature type="non-terminal residue" evidence="3">
    <location>
        <position position="64"/>
    </location>
</feature>
<keyword evidence="4" id="KW-1185">Reference proteome</keyword>
<feature type="transmembrane region" description="Helical" evidence="2">
    <location>
        <begin position="27"/>
        <end position="45"/>
    </location>
</feature>
<gene>
    <name evidence="3" type="ORF">E3A20_08480</name>
</gene>
<evidence type="ECO:0000313" key="4">
    <source>
        <dbReference type="Proteomes" id="UP000321083"/>
    </source>
</evidence>
<dbReference type="Proteomes" id="UP000321083">
    <property type="component" value="Unassembled WGS sequence"/>
</dbReference>
<evidence type="ECO:0000313" key="3">
    <source>
        <dbReference type="EMBL" id="TWW10017.1"/>
    </source>
</evidence>
<keyword evidence="2" id="KW-1133">Transmembrane helix</keyword>
<reference evidence="3 4" key="2">
    <citation type="submission" date="2019-08" db="EMBL/GenBank/DDBJ databases">
        <authorList>
            <person name="Henke P."/>
        </authorList>
    </citation>
    <scope>NUCLEOTIDE SEQUENCE [LARGE SCALE GENOMIC DNA]</scope>
    <source>
        <strain evidence="3">Phe10_nw2017</strain>
    </source>
</reference>
<comment type="caution">
    <text evidence="3">The sequence shown here is derived from an EMBL/GenBank/DDBJ whole genome shotgun (WGS) entry which is preliminary data.</text>
</comment>
<keyword evidence="2" id="KW-0812">Transmembrane</keyword>
<evidence type="ECO:0000256" key="1">
    <source>
        <dbReference type="SAM" id="MobiDB-lite"/>
    </source>
</evidence>
<keyword evidence="2" id="KW-0472">Membrane</keyword>
<name>A0A5C6M721_9PLAN</name>
<sequence>MTEISKPSENLEGPSSDPATTEPTGGLPFPLLFFALLILLVYSYGDIMTAPFVFDDGPNIVTNP</sequence>